<keyword evidence="8" id="KW-1185">Reference proteome</keyword>
<gene>
    <name evidence="7" type="ORF">ASCRUDRAFT_60164</name>
</gene>
<proteinExistence type="inferred from homology"/>
<comment type="similarity">
    <text evidence="1">Belongs to the SEC10 family.</text>
</comment>
<evidence type="ECO:0000259" key="6">
    <source>
        <dbReference type="Pfam" id="PF20667"/>
    </source>
</evidence>
<keyword evidence="3" id="KW-0268">Exocytosis</keyword>
<evidence type="ECO:0000256" key="3">
    <source>
        <dbReference type="ARBA" id="ARBA00022483"/>
    </source>
</evidence>
<dbReference type="Proteomes" id="UP000095038">
    <property type="component" value="Unassembled WGS sequence"/>
</dbReference>
<dbReference type="STRING" id="1344418.A0A1D2VDG7"/>
<dbReference type="OrthoDB" id="125856at2759"/>
<reference evidence="8" key="1">
    <citation type="submission" date="2016-05" db="EMBL/GenBank/DDBJ databases">
        <title>Comparative genomics of biotechnologically important yeasts.</title>
        <authorList>
            <consortium name="DOE Joint Genome Institute"/>
            <person name="Riley R."/>
            <person name="Haridas S."/>
            <person name="Wolfe K.H."/>
            <person name="Lopes M.R."/>
            <person name="Hittinger C.T."/>
            <person name="Goker M."/>
            <person name="Salamov A."/>
            <person name="Wisecaver J."/>
            <person name="Long T.M."/>
            <person name="Aerts A.L."/>
            <person name="Barry K."/>
            <person name="Choi C."/>
            <person name="Clum A."/>
            <person name="Coughlan A.Y."/>
            <person name="Deshpande S."/>
            <person name="Douglass A.P."/>
            <person name="Hanson S.J."/>
            <person name="Klenk H.-P."/>
            <person name="Labutti K."/>
            <person name="Lapidus A."/>
            <person name="Lindquist E."/>
            <person name="Lipzen A."/>
            <person name="Meier-Kolthoff J.P."/>
            <person name="Ohm R.A."/>
            <person name="Otillar R.P."/>
            <person name="Pangilinan J."/>
            <person name="Peng Y."/>
            <person name="Rokas A."/>
            <person name="Rosa C.A."/>
            <person name="Scheuner C."/>
            <person name="Sibirny A.A."/>
            <person name="Slot J.C."/>
            <person name="Stielow J.B."/>
            <person name="Sun H."/>
            <person name="Kurtzman C.P."/>
            <person name="Blackwell M."/>
            <person name="Grigoriev I.V."/>
            <person name="Jeffries T.W."/>
        </authorList>
    </citation>
    <scope>NUCLEOTIDE SEQUENCE [LARGE SCALE GENOMIC DNA]</scope>
    <source>
        <strain evidence="8">DSM 1968</strain>
    </source>
</reference>
<accession>A0A1D2VDG7</accession>
<dbReference type="GO" id="GO:0006893">
    <property type="term" value="P:Golgi to plasma membrane transport"/>
    <property type="evidence" value="ECO:0007669"/>
    <property type="project" value="EnsemblFungi"/>
</dbReference>
<keyword evidence="2" id="KW-0813">Transport</keyword>
<dbReference type="GO" id="GO:0006887">
    <property type="term" value="P:exocytosis"/>
    <property type="evidence" value="ECO:0007669"/>
    <property type="project" value="UniProtKB-KW"/>
</dbReference>
<dbReference type="GO" id="GO:0000145">
    <property type="term" value="C:exocyst"/>
    <property type="evidence" value="ECO:0007669"/>
    <property type="project" value="EnsemblFungi"/>
</dbReference>
<feature type="domain" description="Exocyst complex component Sec10 N-terminal" evidence="6">
    <location>
        <begin position="61"/>
        <end position="175"/>
    </location>
</feature>
<dbReference type="PANTHER" id="PTHR12100">
    <property type="entry name" value="SEC10"/>
    <property type="match status" value="1"/>
</dbReference>
<evidence type="ECO:0000313" key="7">
    <source>
        <dbReference type="EMBL" id="ODV59533.1"/>
    </source>
</evidence>
<dbReference type="InterPro" id="IPR009976">
    <property type="entry name" value="Sec10-like"/>
</dbReference>
<dbReference type="FunCoup" id="A0A1D2VDG7">
    <property type="interactions" value="797"/>
</dbReference>
<evidence type="ECO:0000256" key="1">
    <source>
        <dbReference type="ARBA" id="ARBA00006572"/>
    </source>
</evidence>
<evidence type="ECO:0000313" key="8">
    <source>
        <dbReference type="Proteomes" id="UP000095038"/>
    </source>
</evidence>
<dbReference type="Pfam" id="PF20667">
    <property type="entry name" value="Sec10_N"/>
    <property type="match status" value="1"/>
</dbReference>
<evidence type="ECO:0000256" key="2">
    <source>
        <dbReference type="ARBA" id="ARBA00022448"/>
    </source>
</evidence>
<keyword evidence="4" id="KW-0175">Coiled coil</keyword>
<sequence length="870" mass="100907">MNIYQLDPHIKTLLSLDNFLGDLSVHEFIEEITKDNDATDTLKDRTAPINNTNNNQVIFDPKPFIRTFESTLKELKQVNNTVSHQKLLLEDDVSNFELNHSYNIITLNTQVQSLNLKFNSLDEKILNVSKLINPLGEKLTKITNLQKRNVETIFILKCYDEFYKLGFSNDLNKLLSSHIHQDHEILANYLSKLSNLSEKIQTQDIPKTIFTHEIIQSFAKNFESNLLNDFNQAYLQNNSTKMKQSVDLLTGFNVHSDIVSIFIDNHQFFKFLSENPFQIDENNQFWSNLSDCNLQQVFYNSDFKSFLNNIKLRLIDLELINILMTYKNTPKIIFLKVFELFIKYLYNKIIIPSISMLLDYSKTLSNLSFVRLLHSSFLLLNDFTKNLKKFFQSSQLNIDQTSKKFDDLDLPIEFNEKNSQPINKILTNNTFLQIYEDLSNLLDQLAQDCFSEYINNKNDKYFDLEKKSLEDIILNTTLPFEIKNEKAIKEKNLMSRINNADSIKSLNDSNSISINNFSNTNILPKSKGSLRIENNKLVQLRQFMNFYHNNLTKSEKNAIPSNYAANVDDCFSDISFEAVDRVLKSSVESISRILELKPNKIPDYLLEVVQILIYGIGTNYLDFGFEVSYHKLIHLDYKNSSVKTIDLYYLFIINRAIELLNCLTNFISMFIVPLVNNSFDIKKRIINLVNGYLTSCEISLNLIVKGTVDIINHKILLMLNKQKKKDFLIKQGKFNNLLPSSFQSTTNSIYGSMNNNDKNLENFLTEVGLSLLSLLLLHFKKFQVNSVGGLVLTKDIIRYQSVIDSWSIESLSDKFSILRDIANLFTVQSEYIHSLIKESQKLMNINISLLLQFISKRSDYDNNMLNKIIQ</sequence>
<dbReference type="RefSeq" id="XP_020045840.1">
    <property type="nucleotide sequence ID" value="XM_020191253.1"/>
</dbReference>
<dbReference type="Pfam" id="PF07393">
    <property type="entry name" value="Sec10_HB"/>
    <property type="match status" value="1"/>
</dbReference>
<organism evidence="7 8">
    <name type="scientific">Ascoidea rubescens DSM 1968</name>
    <dbReference type="NCBI Taxonomy" id="1344418"/>
    <lineage>
        <taxon>Eukaryota</taxon>
        <taxon>Fungi</taxon>
        <taxon>Dikarya</taxon>
        <taxon>Ascomycota</taxon>
        <taxon>Saccharomycotina</taxon>
        <taxon>Saccharomycetes</taxon>
        <taxon>Ascoideaceae</taxon>
        <taxon>Ascoidea</taxon>
    </lineage>
</organism>
<dbReference type="InterPro" id="IPR048627">
    <property type="entry name" value="Sec10_HB"/>
</dbReference>
<evidence type="ECO:0000259" key="5">
    <source>
        <dbReference type="Pfam" id="PF07393"/>
    </source>
</evidence>
<name>A0A1D2VDG7_9ASCO</name>
<dbReference type="PANTHER" id="PTHR12100:SF0">
    <property type="entry name" value="EXOCYST COMPLEX COMPONENT 5"/>
    <property type="match status" value="1"/>
</dbReference>
<evidence type="ECO:0000256" key="4">
    <source>
        <dbReference type="ARBA" id="ARBA00023054"/>
    </source>
</evidence>
<protein>
    <submittedName>
        <fullName evidence="7">Uncharacterized protein</fullName>
    </submittedName>
</protein>
<dbReference type="AlphaFoldDB" id="A0A1D2VDG7"/>
<dbReference type="GeneID" id="30964889"/>
<dbReference type="InterPro" id="IPR048625">
    <property type="entry name" value="Sec10_N"/>
</dbReference>
<feature type="domain" description="Exocyst complex component Sec10-like alpha-helical bundle" evidence="5">
    <location>
        <begin position="187"/>
        <end position="864"/>
    </location>
</feature>
<dbReference type="EMBL" id="KV454485">
    <property type="protein sequence ID" value="ODV59533.1"/>
    <property type="molecule type" value="Genomic_DNA"/>
</dbReference>
<dbReference type="InParanoid" id="A0A1D2VDG7"/>